<dbReference type="EMBL" id="CAJNRD030001124">
    <property type="protein sequence ID" value="CAG5108519.1"/>
    <property type="molecule type" value="Genomic_DNA"/>
</dbReference>
<dbReference type="GO" id="GO:0004733">
    <property type="term" value="F:pyridoxamine phosphate oxidase activity"/>
    <property type="evidence" value="ECO:0007669"/>
    <property type="project" value="UniProtKB-EC"/>
</dbReference>
<dbReference type="Pfam" id="PF01243">
    <property type="entry name" value="PNPOx_N"/>
    <property type="match status" value="1"/>
</dbReference>
<dbReference type="EC" id="1.4.3.5" evidence="6"/>
<dbReference type="GO" id="GO:0010181">
    <property type="term" value="F:FMN binding"/>
    <property type="evidence" value="ECO:0007669"/>
    <property type="project" value="InterPro"/>
</dbReference>
<dbReference type="InterPro" id="IPR012349">
    <property type="entry name" value="Split_barrel_FMN-bd"/>
</dbReference>
<sequence>MEAKDQKSGLAFIDLKSNDPVNLYEDWHQEAIKYMKGSTSITCLATVSGETPRARHVLLRGYGKDGFEFFTDSRGRKSQELSENSQAAMCIYWMYENDKSERVSRQVRLEGRVELLPRERVREVYELEPLHCKIRAHLCHQDVKVDWTQMKGHHDELLRQAESDPESLVMPEHFVGYKLIPTWFDFYFSKDNFIADRMEFTNEDGVWKNMRIAA</sequence>
<dbReference type="PANTHER" id="PTHR10851">
    <property type="entry name" value="PYRIDOXINE-5-PHOSPHATE OXIDASE"/>
    <property type="match status" value="1"/>
</dbReference>
<keyword evidence="7" id="KW-0285">Flavoprotein</keyword>
<dbReference type="PIRSF" id="PIRSF000190">
    <property type="entry name" value="Pyd_amn-ph_oxd"/>
    <property type="match status" value="1"/>
</dbReference>
<dbReference type="AlphaFoldDB" id="A0A8J2HFH5"/>
<evidence type="ECO:0000313" key="12">
    <source>
        <dbReference type="EMBL" id="CAG5108519.1"/>
    </source>
</evidence>
<proteinExistence type="inferred from homology"/>
<evidence type="ECO:0000256" key="6">
    <source>
        <dbReference type="ARBA" id="ARBA00012801"/>
    </source>
</evidence>
<evidence type="ECO:0000256" key="8">
    <source>
        <dbReference type="ARBA" id="ARBA00022643"/>
    </source>
</evidence>
<evidence type="ECO:0000313" key="13">
    <source>
        <dbReference type="Proteomes" id="UP000786811"/>
    </source>
</evidence>
<accession>A0A8J2HFH5</accession>
<dbReference type="PANTHER" id="PTHR10851:SF4">
    <property type="entry name" value="PYRIDOXAL 5'-PHOSPHATE SYNTHASE"/>
    <property type="match status" value="1"/>
</dbReference>
<dbReference type="OrthoDB" id="303614at2759"/>
<evidence type="ECO:0000256" key="7">
    <source>
        <dbReference type="ARBA" id="ARBA00022630"/>
    </source>
</evidence>
<comment type="function">
    <text evidence="2">Catalyzes the oxidation of either pyridoxine 5'-phosphate (PNP) or pyridoxamine 5'-phosphate (PMP) into pyridoxal 5'-phosphate (PLP).</text>
</comment>
<comment type="similarity">
    <text evidence="5">Belongs to the pyridoxamine 5'-phosphate oxidase family.</text>
</comment>
<dbReference type="UniPathway" id="UPA01068">
    <property type="reaction ID" value="UER00304"/>
</dbReference>
<dbReference type="Proteomes" id="UP000786811">
    <property type="component" value="Unassembled WGS sequence"/>
</dbReference>
<evidence type="ECO:0000259" key="10">
    <source>
        <dbReference type="Pfam" id="PF01243"/>
    </source>
</evidence>
<evidence type="ECO:0000256" key="2">
    <source>
        <dbReference type="ARBA" id="ARBA00003691"/>
    </source>
</evidence>
<feature type="domain" description="Pyridoxamine 5'-phosphate oxidase N-terminal" evidence="10">
    <location>
        <begin position="30"/>
        <end position="138"/>
    </location>
</feature>
<organism evidence="11 13">
    <name type="scientific">Cotesia congregata</name>
    <name type="common">Parasitoid wasp</name>
    <name type="synonym">Apanteles congregatus</name>
    <dbReference type="NCBI Taxonomy" id="51543"/>
    <lineage>
        <taxon>Eukaryota</taxon>
        <taxon>Metazoa</taxon>
        <taxon>Ecdysozoa</taxon>
        <taxon>Arthropoda</taxon>
        <taxon>Hexapoda</taxon>
        <taxon>Insecta</taxon>
        <taxon>Pterygota</taxon>
        <taxon>Neoptera</taxon>
        <taxon>Endopterygota</taxon>
        <taxon>Hymenoptera</taxon>
        <taxon>Apocrita</taxon>
        <taxon>Ichneumonoidea</taxon>
        <taxon>Braconidae</taxon>
        <taxon>Microgastrinae</taxon>
        <taxon>Cotesia</taxon>
    </lineage>
</organism>
<dbReference type="InterPro" id="IPR011576">
    <property type="entry name" value="Pyridox_Oxase_N"/>
</dbReference>
<keyword evidence="8" id="KW-0288">FMN</keyword>
<keyword evidence="13" id="KW-1185">Reference proteome</keyword>
<dbReference type="EMBL" id="CAJNRD030001121">
    <property type="protein sequence ID" value="CAG5096919.1"/>
    <property type="molecule type" value="Genomic_DNA"/>
</dbReference>
<evidence type="ECO:0000256" key="5">
    <source>
        <dbReference type="ARBA" id="ARBA00007301"/>
    </source>
</evidence>
<evidence type="ECO:0000256" key="4">
    <source>
        <dbReference type="ARBA" id="ARBA00005037"/>
    </source>
</evidence>
<comment type="pathway">
    <text evidence="3">Cofactor metabolism; pyridoxal 5'-phosphate salvage; pyridoxal 5'-phosphate from pyridoxamine 5'-phosphate: step 1/1.</text>
</comment>
<evidence type="ECO:0000256" key="3">
    <source>
        <dbReference type="ARBA" id="ARBA00004738"/>
    </source>
</evidence>
<reference evidence="11" key="1">
    <citation type="submission" date="2021-04" db="EMBL/GenBank/DDBJ databases">
        <authorList>
            <person name="Chebbi M.A.C M."/>
        </authorList>
    </citation>
    <scope>NUCLEOTIDE SEQUENCE</scope>
</reference>
<comment type="pathway">
    <text evidence="4">Cofactor metabolism; pyridoxal 5'-phosphate salvage; pyridoxal 5'-phosphate from pyridoxine 5'-phosphate: step 1/1.</text>
</comment>
<comment type="caution">
    <text evidence="11">The sequence shown here is derived from an EMBL/GenBank/DDBJ whole genome shotgun (WGS) entry which is preliminary data.</text>
</comment>
<evidence type="ECO:0000313" key="11">
    <source>
        <dbReference type="EMBL" id="CAG5096919.1"/>
    </source>
</evidence>
<dbReference type="Gene3D" id="2.30.110.10">
    <property type="entry name" value="Electron Transport, Fmn-binding Protein, Chain A"/>
    <property type="match status" value="1"/>
</dbReference>
<gene>
    <name evidence="12" type="ORF">HICCMSTLAB_LOCUS13278</name>
    <name evidence="11" type="ORF">HICCMSTLAB_LOCUS8451</name>
</gene>
<name>A0A8J2HFH5_COTCN</name>
<protein>
    <recommendedName>
        <fullName evidence="6">pyridoxal 5'-phosphate synthase</fullName>
        <ecNumber evidence="6">1.4.3.5</ecNumber>
    </recommendedName>
</protein>
<keyword evidence="9" id="KW-0560">Oxidoreductase</keyword>
<evidence type="ECO:0000256" key="9">
    <source>
        <dbReference type="ARBA" id="ARBA00023002"/>
    </source>
</evidence>
<evidence type="ECO:0000256" key="1">
    <source>
        <dbReference type="ARBA" id="ARBA00001917"/>
    </source>
</evidence>
<dbReference type="SUPFAM" id="SSF50475">
    <property type="entry name" value="FMN-binding split barrel"/>
    <property type="match status" value="1"/>
</dbReference>
<comment type="cofactor">
    <cofactor evidence="1">
        <name>FMN</name>
        <dbReference type="ChEBI" id="CHEBI:58210"/>
    </cofactor>
</comment>
<dbReference type="InterPro" id="IPR000659">
    <property type="entry name" value="Pyridox_Oxase"/>
</dbReference>
<dbReference type="GO" id="GO:0008615">
    <property type="term" value="P:pyridoxine biosynthetic process"/>
    <property type="evidence" value="ECO:0007669"/>
    <property type="project" value="InterPro"/>
</dbReference>